<sequence length="96" mass="10867">MNFLDALSISPVEFRVWGISLLYGLIDKSPIQVTAELTAQPAYYEALVHLLTLEPIRKPIDDRMHQSATGSLFGNLEVNNEVSYKHFLQLHGTRLN</sequence>
<dbReference type="EMBL" id="CAAALY010247598">
    <property type="protein sequence ID" value="VEL34407.1"/>
    <property type="molecule type" value="Genomic_DNA"/>
</dbReference>
<name>A0A448XE08_9PLAT</name>
<keyword evidence="2" id="KW-1185">Reference proteome</keyword>
<proteinExistence type="predicted"/>
<gene>
    <name evidence="1" type="ORF">PXEA_LOCUS27847</name>
</gene>
<accession>A0A448XE08</accession>
<evidence type="ECO:0000313" key="2">
    <source>
        <dbReference type="Proteomes" id="UP000784294"/>
    </source>
</evidence>
<protein>
    <submittedName>
        <fullName evidence="1">Uncharacterized protein</fullName>
    </submittedName>
</protein>
<reference evidence="1" key="1">
    <citation type="submission" date="2018-11" db="EMBL/GenBank/DDBJ databases">
        <authorList>
            <consortium name="Pathogen Informatics"/>
        </authorList>
    </citation>
    <scope>NUCLEOTIDE SEQUENCE</scope>
</reference>
<dbReference type="Proteomes" id="UP000784294">
    <property type="component" value="Unassembled WGS sequence"/>
</dbReference>
<evidence type="ECO:0000313" key="1">
    <source>
        <dbReference type="EMBL" id="VEL34407.1"/>
    </source>
</evidence>
<comment type="caution">
    <text evidence="1">The sequence shown here is derived from an EMBL/GenBank/DDBJ whole genome shotgun (WGS) entry which is preliminary data.</text>
</comment>
<dbReference type="AlphaFoldDB" id="A0A448XE08"/>
<organism evidence="1 2">
    <name type="scientific">Protopolystoma xenopodis</name>
    <dbReference type="NCBI Taxonomy" id="117903"/>
    <lineage>
        <taxon>Eukaryota</taxon>
        <taxon>Metazoa</taxon>
        <taxon>Spiralia</taxon>
        <taxon>Lophotrochozoa</taxon>
        <taxon>Platyhelminthes</taxon>
        <taxon>Monogenea</taxon>
        <taxon>Polyopisthocotylea</taxon>
        <taxon>Polystomatidea</taxon>
        <taxon>Polystomatidae</taxon>
        <taxon>Protopolystoma</taxon>
    </lineage>
</organism>